<dbReference type="EMBL" id="QWKP01000059">
    <property type="protein sequence ID" value="RHA44509.1"/>
    <property type="molecule type" value="Genomic_DNA"/>
</dbReference>
<sequence>MTDAACTFCRVVDGTLESSVVHEDDDFLAFMDIQPVTRGHVLVIPKHHATVLGELDEDAGAALFRVAQRVAAALRRSGLPCDGVNMFLADGEAAFQEVPHVHLHVFPRTPGDGFRIDADWYVRPRDELDEAAAAVRSGWSTPAAGSSGAG</sequence>
<dbReference type="OrthoDB" id="9784774at2"/>
<dbReference type="PANTHER" id="PTHR46648:SF1">
    <property type="entry name" value="ADENOSINE 5'-MONOPHOSPHORAMIDASE HNT1"/>
    <property type="match status" value="1"/>
</dbReference>
<feature type="domain" description="HIT" evidence="4">
    <location>
        <begin position="7"/>
        <end position="115"/>
    </location>
</feature>
<dbReference type="PRINTS" id="PR00332">
    <property type="entry name" value="HISTRIAD"/>
</dbReference>
<evidence type="ECO:0000313" key="6">
    <source>
        <dbReference type="Proteomes" id="UP000283374"/>
    </source>
</evidence>
<dbReference type="Pfam" id="PF01230">
    <property type="entry name" value="HIT"/>
    <property type="match status" value="1"/>
</dbReference>
<dbReference type="InterPro" id="IPR036265">
    <property type="entry name" value="HIT-like_sf"/>
</dbReference>
<dbReference type="PANTHER" id="PTHR46648">
    <property type="entry name" value="HIT FAMILY PROTEIN 1"/>
    <property type="match status" value="1"/>
</dbReference>
<evidence type="ECO:0000313" key="5">
    <source>
        <dbReference type="EMBL" id="RHA44509.1"/>
    </source>
</evidence>
<evidence type="ECO:0000256" key="1">
    <source>
        <dbReference type="PIRSR" id="PIRSR601310-1"/>
    </source>
</evidence>
<proteinExistence type="predicted"/>
<organism evidence="5 6">
    <name type="scientific">Cellulomonas rhizosphaerae</name>
    <dbReference type="NCBI Taxonomy" id="2293719"/>
    <lineage>
        <taxon>Bacteria</taxon>
        <taxon>Bacillati</taxon>
        <taxon>Actinomycetota</taxon>
        <taxon>Actinomycetes</taxon>
        <taxon>Micrococcales</taxon>
        <taxon>Cellulomonadaceae</taxon>
        <taxon>Cellulomonas</taxon>
    </lineage>
</organism>
<name>A0A413RR82_9CELL</name>
<dbReference type="Gene3D" id="3.30.428.10">
    <property type="entry name" value="HIT-like"/>
    <property type="match status" value="1"/>
</dbReference>
<dbReference type="RefSeq" id="WP_138067148.1">
    <property type="nucleotide sequence ID" value="NZ_QWKP01000059.1"/>
</dbReference>
<feature type="active site" description="Tele-AMP-histidine intermediate" evidence="1">
    <location>
        <position position="102"/>
    </location>
</feature>
<protein>
    <submittedName>
        <fullName evidence="5">HIT family protein</fullName>
    </submittedName>
</protein>
<evidence type="ECO:0000256" key="3">
    <source>
        <dbReference type="PROSITE-ProRule" id="PRU00464"/>
    </source>
</evidence>
<dbReference type="Proteomes" id="UP000283374">
    <property type="component" value="Unassembled WGS sequence"/>
</dbReference>
<dbReference type="PROSITE" id="PS51084">
    <property type="entry name" value="HIT_2"/>
    <property type="match status" value="1"/>
</dbReference>
<dbReference type="InterPro" id="IPR011146">
    <property type="entry name" value="HIT-like"/>
</dbReference>
<dbReference type="GO" id="GO:0009117">
    <property type="term" value="P:nucleotide metabolic process"/>
    <property type="evidence" value="ECO:0007669"/>
    <property type="project" value="TreeGrafter"/>
</dbReference>
<feature type="short sequence motif" description="Histidine triad motif" evidence="2 3">
    <location>
        <begin position="100"/>
        <end position="104"/>
    </location>
</feature>
<accession>A0A413RR82</accession>
<dbReference type="InterPro" id="IPR001310">
    <property type="entry name" value="Histidine_triad_HIT"/>
</dbReference>
<dbReference type="SUPFAM" id="SSF54197">
    <property type="entry name" value="HIT-like"/>
    <property type="match status" value="1"/>
</dbReference>
<comment type="caution">
    <text evidence="5">The sequence shown here is derived from an EMBL/GenBank/DDBJ whole genome shotgun (WGS) entry which is preliminary data.</text>
</comment>
<dbReference type="GO" id="GO:0003824">
    <property type="term" value="F:catalytic activity"/>
    <property type="evidence" value="ECO:0007669"/>
    <property type="project" value="InterPro"/>
</dbReference>
<reference evidence="5 6" key="1">
    <citation type="submission" date="2018-08" db="EMBL/GenBank/DDBJ databases">
        <title>Cellulomonas rhizosphaerae sp. nov., a novel actinomycete isolated from soil.</title>
        <authorList>
            <person name="Tian Y."/>
        </authorList>
    </citation>
    <scope>NUCLEOTIDE SEQUENCE [LARGE SCALE GENOMIC DNA]</scope>
    <source>
        <strain evidence="5 6">NEAU-TCZ24</strain>
    </source>
</reference>
<keyword evidence="6" id="KW-1185">Reference proteome</keyword>
<dbReference type="PROSITE" id="PS00892">
    <property type="entry name" value="HIT_1"/>
    <property type="match status" value="1"/>
</dbReference>
<dbReference type="InterPro" id="IPR019808">
    <property type="entry name" value="Histidine_triad_CS"/>
</dbReference>
<feature type="non-terminal residue" evidence="5">
    <location>
        <position position="150"/>
    </location>
</feature>
<evidence type="ECO:0000256" key="2">
    <source>
        <dbReference type="PIRSR" id="PIRSR601310-3"/>
    </source>
</evidence>
<evidence type="ECO:0000259" key="4">
    <source>
        <dbReference type="PROSITE" id="PS51084"/>
    </source>
</evidence>
<dbReference type="AlphaFoldDB" id="A0A413RR82"/>
<gene>
    <name evidence="5" type="ORF">D1825_00895</name>
</gene>